<dbReference type="EMBL" id="JAAZQD010000002">
    <property type="protein sequence ID" value="NKZ38141.1"/>
    <property type="molecule type" value="Genomic_DNA"/>
</dbReference>
<dbReference type="GO" id="GO:0016301">
    <property type="term" value="F:kinase activity"/>
    <property type="evidence" value="ECO:0007669"/>
    <property type="project" value="UniProtKB-KW"/>
</dbReference>
<evidence type="ECO:0000313" key="1">
    <source>
        <dbReference type="EMBL" id="NKZ38141.1"/>
    </source>
</evidence>
<dbReference type="AlphaFoldDB" id="A0A846ZL47"/>
<reference evidence="1 2" key="1">
    <citation type="journal article" date="2017" name="Int. J. Syst. Evol. Microbiol.">
        <title>Oleiagrimonas citrea sp. nov., a marine bacterium isolated from tidal flat sediment and emended description of the genus Oleiagrimonas Fang et al. 2015 and Oleiagrimonas soli.</title>
        <authorList>
            <person name="Yang S.H."/>
            <person name="Seo H.S."/>
            <person name="Seong C.N."/>
            <person name="Kwon K.K."/>
        </authorList>
    </citation>
    <scope>NUCLEOTIDE SEQUENCE [LARGE SCALE GENOMIC DNA]</scope>
    <source>
        <strain evidence="1 2">MEBiC09124</strain>
    </source>
</reference>
<dbReference type="Proteomes" id="UP000541636">
    <property type="component" value="Unassembled WGS sequence"/>
</dbReference>
<proteinExistence type="predicted"/>
<accession>A0A846ZL47</accession>
<gene>
    <name evidence="1" type="ORF">HF690_04135</name>
</gene>
<dbReference type="SUPFAM" id="SSF52540">
    <property type="entry name" value="P-loop containing nucleoside triphosphate hydrolases"/>
    <property type="match status" value="1"/>
</dbReference>
<evidence type="ECO:0000313" key="2">
    <source>
        <dbReference type="Proteomes" id="UP000541636"/>
    </source>
</evidence>
<protein>
    <submittedName>
        <fullName evidence="1">Kinase</fullName>
    </submittedName>
</protein>
<sequence length="284" mass="32068">MPKRDASTATDALAQRLLKSLSSRILAARHPFLLGLSGLQGSGKSMLAAALVRQARGRGWPAQTLSLDDVYLGRRARRERAARVHSLLRTRGVPGTHDLDLLRTTLDALAEASANRPVALPRFDKGRDTRRPPSRWPRVRVPPRLIVLEGWCIGVPAQSDAALRTSMNALERDEDADGRWRRYANDSLEAMQDLWKRLDALILLQAPDWPTVCRWRAQAEAPLRARGAPQAMNTTALRRFMQHYERLSRHALRTLPPRADIVIALDAARRVISFREKAVSRRRR</sequence>
<dbReference type="InterPro" id="IPR027417">
    <property type="entry name" value="P-loop_NTPase"/>
</dbReference>
<keyword evidence="1" id="KW-0808">Transferase</keyword>
<name>A0A846ZL47_9GAMM</name>
<keyword evidence="1" id="KW-0418">Kinase</keyword>
<dbReference type="Gene3D" id="3.40.50.300">
    <property type="entry name" value="P-loop containing nucleotide triphosphate hydrolases"/>
    <property type="match status" value="1"/>
</dbReference>
<comment type="caution">
    <text evidence="1">The sequence shown here is derived from an EMBL/GenBank/DDBJ whole genome shotgun (WGS) entry which is preliminary data.</text>
</comment>
<keyword evidence="2" id="KW-1185">Reference proteome</keyword>
<organism evidence="1 2">
    <name type="scientific">Oleiagrimonas citrea</name>
    <dbReference type="NCBI Taxonomy" id="1665687"/>
    <lineage>
        <taxon>Bacteria</taxon>
        <taxon>Pseudomonadati</taxon>
        <taxon>Pseudomonadota</taxon>
        <taxon>Gammaproteobacteria</taxon>
        <taxon>Lysobacterales</taxon>
        <taxon>Rhodanobacteraceae</taxon>
        <taxon>Oleiagrimonas</taxon>
    </lineage>
</organism>
<dbReference type="RefSeq" id="WP_168608561.1">
    <property type="nucleotide sequence ID" value="NZ_JAAZQD010000002.1"/>
</dbReference>